<proteinExistence type="predicted"/>
<evidence type="ECO:0000313" key="2">
    <source>
        <dbReference type="EMBL" id="AJP47922.1"/>
    </source>
</evidence>
<dbReference type="InterPro" id="IPR038444">
    <property type="entry name" value="DUF465_sf"/>
</dbReference>
<dbReference type="KEGG" id="rbu:PG1C_04455"/>
<evidence type="ECO:0000256" key="1">
    <source>
        <dbReference type="SAM" id="Coils"/>
    </source>
</evidence>
<feature type="coiled-coil region" evidence="1">
    <location>
        <begin position="10"/>
        <end position="40"/>
    </location>
</feature>
<dbReference type="Gene3D" id="6.10.280.50">
    <property type="match status" value="1"/>
</dbReference>
<organism evidence="2 3">
    <name type="scientific">Rugosibacter aromaticivorans</name>
    <dbReference type="NCBI Taxonomy" id="1565605"/>
    <lineage>
        <taxon>Bacteria</taxon>
        <taxon>Pseudomonadati</taxon>
        <taxon>Pseudomonadota</taxon>
        <taxon>Betaproteobacteria</taxon>
        <taxon>Nitrosomonadales</taxon>
        <taxon>Sterolibacteriaceae</taxon>
        <taxon>Rugosibacter</taxon>
    </lineage>
</organism>
<name>A0A0C5IYU0_9PROT</name>
<sequence>MATPDTPEDADAAKALRARLEALRAEHQQLDEAIRRIATHPSEDELMIRRMKKRKLLVKDDIRAIEQMLDPDPNEYA</sequence>
<evidence type="ECO:0008006" key="4">
    <source>
        <dbReference type="Google" id="ProtNLM"/>
    </source>
</evidence>
<accession>A0A0C5IYU0</accession>
<dbReference type="STRING" id="1565605.PG1C_04455"/>
<dbReference type="RefSeq" id="WP_202636220.1">
    <property type="nucleotide sequence ID" value="NZ_CP010554.1"/>
</dbReference>
<keyword evidence="3" id="KW-1185">Reference proteome</keyword>
<dbReference type="HOGENOM" id="CLU_175516_1_1_4"/>
<dbReference type="Proteomes" id="UP000061603">
    <property type="component" value="Chromosome"/>
</dbReference>
<dbReference type="Pfam" id="PF04325">
    <property type="entry name" value="DUF465"/>
    <property type="match status" value="1"/>
</dbReference>
<dbReference type="InterPro" id="IPR007420">
    <property type="entry name" value="DUF465"/>
</dbReference>
<evidence type="ECO:0000313" key="3">
    <source>
        <dbReference type="Proteomes" id="UP000061603"/>
    </source>
</evidence>
<protein>
    <recommendedName>
        <fullName evidence="4">Small protein containing a coiled-coil domain containing protein</fullName>
    </recommendedName>
</protein>
<dbReference type="AlphaFoldDB" id="A0A0C5IYU0"/>
<keyword evidence="1" id="KW-0175">Coiled coil</keyword>
<reference evidence="2 3" key="1">
    <citation type="journal article" date="2015" name="Genome Announc.">
        <title>Complete Genome Sequence of a Novel Bacterium within the Family Rhodocyclaceae That Degrades Polycyclic Aromatic Hydrocarbons.</title>
        <authorList>
            <person name="Singleton D.R."/>
            <person name="Dickey A.N."/>
            <person name="Scholl E.H."/>
            <person name="Wright F.A."/>
            <person name="Aitken M.D."/>
        </authorList>
    </citation>
    <scope>NUCLEOTIDE SEQUENCE [LARGE SCALE GENOMIC DNA]</scope>
    <source>
        <strain evidence="3">PG1-Ca6</strain>
    </source>
</reference>
<dbReference type="EMBL" id="CP010554">
    <property type="protein sequence ID" value="AJP47922.1"/>
    <property type="molecule type" value="Genomic_DNA"/>
</dbReference>
<gene>
    <name evidence="2" type="ORF">PG1C_04455</name>
</gene>